<organism evidence="1 2">
    <name type="scientific">Photobacterium aquae</name>
    <dbReference type="NCBI Taxonomy" id="1195763"/>
    <lineage>
        <taxon>Bacteria</taxon>
        <taxon>Pseudomonadati</taxon>
        <taxon>Pseudomonadota</taxon>
        <taxon>Gammaproteobacteria</taxon>
        <taxon>Vibrionales</taxon>
        <taxon>Vibrionaceae</taxon>
        <taxon>Photobacterium</taxon>
    </lineage>
</organism>
<dbReference type="Proteomes" id="UP000036097">
    <property type="component" value="Unassembled WGS sequence"/>
</dbReference>
<dbReference type="RefSeq" id="WP_047880360.1">
    <property type="nucleotide sequence ID" value="NZ_LDOT01000028.1"/>
</dbReference>
<evidence type="ECO:0000313" key="2">
    <source>
        <dbReference type="Proteomes" id="UP000036097"/>
    </source>
</evidence>
<sequence length="107" mass="12432">MIVNLPCADGSDRNCREYLEAKQYPWQWCYLDSYQKSEVIDSIENITENEDEHIVELTLPANEACEILSHDNNYTQKDIDEIRMNNATYTIYLEFHARTCGACGSDQ</sequence>
<gene>
    <name evidence="1" type="ORF">ABT56_18345</name>
</gene>
<accession>A0A0J1GW54</accession>
<reference evidence="1 2" key="1">
    <citation type="submission" date="2015-05" db="EMBL/GenBank/DDBJ databases">
        <title>Photobacterium galathea sp. nov.</title>
        <authorList>
            <person name="Machado H."/>
            <person name="Gram L."/>
        </authorList>
    </citation>
    <scope>NUCLEOTIDE SEQUENCE [LARGE SCALE GENOMIC DNA]</scope>
    <source>
        <strain evidence="1 2">CGMCC 1.12159</strain>
    </source>
</reference>
<keyword evidence="2" id="KW-1185">Reference proteome</keyword>
<dbReference type="AlphaFoldDB" id="A0A0J1GW54"/>
<name>A0A0J1GW54_9GAMM</name>
<dbReference type="PATRIC" id="fig|1195763.3.peg.3920"/>
<evidence type="ECO:0000313" key="1">
    <source>
        <dbReference type="EMBL" id="KLV03659.1"/>
    </source>
</evidence>
<dbReference type="STRING" id="1195763.ABT56_18345"/>
<proteinExistence type="predicted"/>
<dbReference type="EMBL" id="LDOT01000028">
    <property type="protein sequence ID" value="KLV03659.1"/>
    <property type="molecule type" value="Genomic_DNA"/>
</dbReference>
<protein>
    <submittedName>
        <fullName evidence="1">Uncharacterized protein</fullName>
    </submittedName>
</protein>
<comment type="caution">
    <text evidence="1">The sequence shown here is derived from an EMBL/GenBank/DDBJ whole genome shotgun (WGS) entry which is preliminary data.</text>
</comment>